<protein>
    <recommendedName>
        <fullName evidence="2">histidine kinase</fullName>
        <ecNumber evidence="2">2.7.13.3</ecNumber>
    </recommendedName>
</protein>
<dbReference type="InterPro" id="IPR036890">
    <property type="entry name" value="HATPase_C_sf"/>
</dbReference>
<gene>
    <name evidence="5" type="ORF">SAMN06265795_103338</name>
</gene>
<dbReference type="PRINTS" id="PR00344">
    <property type="entry name" value="BCTRLSENSOR"/>
</dbReference>
<accession>A0A239FI15</accession>
<dbReference type="EMBL" id="FZOT01000003">
    <property type="protein sequence ID" value="SNS55704.1"/>
    <property type="molecule type" value="Genomic_DNA"/>
</dbReference>
<dbReference type="InterPro" id="IPR004358">
    <property type="entry name" value="Sig_transdc_His_kin-like_C"/>
</dbReference>
<dbReference type="EC" id="2.7.13.3" evidence="2"/>
<feature type="domain" description="Histidine kinase" evidence="4">
    <location>
        <begin position="1"/>
        <end position="100"/>
    </location>
</feature>
<dbReference type="Gene3D" id="3.30.565.10">
    <property type="entry name" value="Histidine kinase-like ATPase, C-terminal domain"/>
    <property type="match status" value="1"/>
</dbReference>
<dbReference type="InterPro" id="IPR003594">
    <property type="entry name" value="HATPase_dom"/>
</dbReference>
<comment type="catalytic activity">
    <reaction evidence="1">
        <text>ATP + protein L-histidine = ADP + protein N-phospho-L-histidine.</text>
        <dbReference type="EC" id="2.7.13.3"/>
    </reaction>
</comment>
<dbReference type="AlphaFoldDB" id="A0A239FI15"/>
<dbReference type="Pfam" id="PF02518">
    <property type="entry name" value="HATPase_c"/>
    <property type="match status" value="1"/>
</dbReference>
<dbReference type="Proteomes" id="UP000198284">
    <property type="component" value="Unassembled WGS sequence"/>
</dbReference>
<feature type="compositionally biased region" description="Basic residues" evidence="3">
    <location>
        <begin position="1"/>
        <end position="15"/>
    </location>
</feature>
<keyword evidence="6" id="KW-1185">Reference proteome</keyword>
<sequence>MQQVQRHRSRGRHRSLPVPLAGLAPDDHVCIALRDSGSRVSANTPARAVDPFFITQELADGAGMGLPQVRNFARLAGGALELFSLPGEGTQVTLYLQRKSHRFAGRVLSRFNKRPFLRLGHPAQRRRACNCA</sequence>
<dbReference type="InterPro" id="IPR005467">
    <property type="entry name" value="His_kinase_dom"/>
</dbReference>
<evidence type="ECO:0000259" key="4">
    <source>
        <dbReference type="PROSITE" id="PS50109"/>
    </source>
</evidence>
<dbReference type="GO" id="GO:0004673">
    <property type="term" value="F:protein histidine kinase activity"/>
    <property type="evidence" value="ECO:0007669"/>
    <property type="project" value="UniProtKB-EC"/>
</dbReference>
<name>A0A239FI15_9BURK</name>
<evidence type="ECO:0000256" key="2">
    <source>
        <dbReference type="ARBA" id="ARBA00012438"/>
    </source>
</evidence>
<organism evidence="5 6">
    <name type="scientific">Noviherbaspirillum humi</name>
    <dbReference type="NCBI Taxonomy" id="1688639"/>
    <lineage>
        <taxon>Bacteria</taxon>
        <taxon>Pseudomonadati</taxon>
        <taxon>Pseudomonadota</taxon>
        <taxon>Betaproteobacteria</taxon>
        <taxon>Burkholderiales</taxon>
        <taxon>Oxalobacteraceae</taxon>
        <taxon>Noviherbaspirillum</taxon>
    </lineage>
</organism>
<feature type="region of interest" description="Disordered" evidence="3">
    <location>
        <begin position="1"/>
        <end position="20"/>
    </location>
</feature>
<reference evidence="5 6" key="1">
    <citation type="submission" date="2017-06" db="EMBL/GenBank/DDBJ databases">
        <authorList>
            <person name="Kim H.J."/>
            <person name="Triplett B.A."/>
        </authorList>
    </citation>
    <scope>NUCLEOTIDE SEQUENCE [LARGE SCALE GENOMIC DNA]</scope>
    <source>
        <strain evidence="5 6">U15</strain>
    </source>
</reference>
<evidence type="ECO:0000256" key="1">
    <source>
        <dbReference type="ARBA" id="ARBA00000085"/>
    </source>
</evidence>
<proteinExistence type="predicted"/>
<evidence type="ECO:0000313" key="6">
    <source>
        <dbReference type="Proteomes" id="UP000198284"/>
    </source>
</evidence>
<evidence type="ECO:0000256" key="3">
    <source>
        <dbReference type="SAM" id="MobiDB-lite"/>
    </source>
</evidence>
<evidence type="ECO:0000313" key="5">
    <source>
        <dbReference type="EMBL" id="SNS55704.1"/>
    </source>
</evidence>
<dbReference type="SUPFAM" id="SSF55874">
    <property type="entry name" value="ATPase domain of HSP90 chaperone/DNA topoisomerase II/histidine kinase"/>
    <property type="match status" value="1"/>
</dbReference>
<dbReference type="PROSITE" id="PS50109">
    <property type="entry name" value="HIS_KIN"/>
    <property type="match status" value="1"/>
</dbReference>